<dbReference type="GO" id="GO:0005737">
    <property type="term" value="C:cytoplasm"/>
    <property type="evidence" value="ECO:0007669"/>
    <property type="project" value="TreeGrafter"/>
</dbReference>
<dbReference type="Proteomes" id="UP000504638">
    <property type="component" value="Unplaced"/>
</dbReference>
<dbReference type="AlphaFoldDB" id="A0A6G1FWU5"/>
<dbReference type="InterPro" id="IPR005645">
    <property type="entry name" value="FSH-like_dom"/>
</dbReference>
<dbReference type="PANTHER" id="PTHR48070:SF6">
    <property type="entry name" value="ESTERASE OVCA2"/>
    <property type="match status" value="1"/>
</dbReference>
<evidence type="ECO:0000256" key="1">
    <source>
        <dbReference type="ARBA" id="ARBA00022801"/>
    </source>
</evidence>
<dbReference type="OrthoDB" id="2094269at2759"/>
<dbReference type="RefSeq" id="XP_033531803.1">
    <property type="nucleotide sequence ID" value="XM_033679970.1"/>
</dbReference>
<feature type="domain" description="Serine hydrolase" evidence="2">
    <location>
        <begin position="8"/>
        <end position="252"/>
    </location>
</feature>
<evidence type="ECO:0000313" key="5">
    <source>
        <dbReference type="RefSeq" id="XP_033531803.1"/>
    </source>
</evidence>
<reference evidence="5" key="3">
    <citation type="submission" date="2025-04" db="UniProtKB">
        <authorList>
            <consortium name="RefSeq"/>
        </authorList>
    </citation>
    <scope>IDENTIFICATION</scope>
    <source>
        <strain evidence="5">CBS 781.70</strain>
    </source>
</reference>
<sequence length="283" mass="30922">MAAPTPTSPIKILMLHGFTQSGPLFRAKTRALEKNLQKAFPAGVTLSYPTGPIRLARAEIPSFDNPSATSEAPKDNAGQLEDDLDAWGWWKRKANTDPFVCEGLELGMGRVAEVLEAEGPFDGVIGFSQGGAMAAMVAALLEEGRGEAVRKHEKDGGIRFPEMLEKRDGDVSRTIHPPFKFAACYSGFKLLHPMYKGYYEPSIKTPVLHFLGSLDTVVDEKRSLALVDVCEGGRQKLVYHPGGHFLPSSQRQFVGALIAFMKEALATPGDDEEEKAEDMDLPF</sequence>
<organism evidence="3">
    <name type="scientific">Eremomyces bilateralis CBS 781.70</name>
    <dbReference type="NCBI Taxonomy" id="1392243"/>
    <lineage>
        <taxon>Eukaryota</taxon>
        <taxon>Fungi</taxon>
        <taxon>Dikarya</taxon>
        <taxon>Ascomycota</taxon>
        <taxon>Pezizomycotina</taxon>
        <taxon>Dothideomycetes</taxon>
        <taxon>Dothideomycetes incertae sedis</taxon>
        <taxon>Eremomycetales</taxon>
        <taxon>Eremomycetaceae</taxon>
        <taxon>Eremomyces</taxon>
    </lineage>
</organism>
<gene>
    <name evidence="3 5" type="ORF">P152DRAFT_460673</name>
</gene>
<dbReference type="GO" id="GO:0019748">
    <property type="term" value="P:secondary metabolic process"/>
    <property type="evidence" value="ECO:0007669"/>
    <property type="project" value="TreeGrafter"/>
</dbReference>
<dbReference type="Gene3D" id="3.40.50.1820">
    <property type="entry name" value="alpha/beta hydrolase"/>
    <property type="match status" value="1"/>
</dbReference>
<proteinExistence type="predicted"/>
<evidence type="ECO:0000313" key="4">
    <source>
        <dbReference type="Proteomes" id="UP000504638"/>
    </source>
</evidence>
<dbReference type="Pfam" id="PF03959">
    <property type="entry name" value="FSH1"/>
    <property type="match status" value="1"/>
</dbReference>
<dbReference type="GeneID" id="54420540"/>
<dbReference type="InterPro" id="IPR050593">
    <property type="entry name" value="LovG"/>
</dbReference>
<dbReference type="InterPro" id="IPR029058">
    <property type="entry name" value="AB_hydrolase_fold"/>
</dbReference>
<reference evidence="3 5" key="1">
    <citation type="submission" date="2020-01" db="EMBL/GenBank/DDBJ databases">
        <authorList>
            <consortium name="DOE Joint Genome Institute"/>
            <person name="Haridas S."/>
            <person name="Albert R."/>
            <person name="Binder M."/>
            <person name="Bloem J."/>
            <person name="Labutti K."/>
            <person name="Salamov A."/>
            <person name="Andreopoulos B."/>
            <person name="Baker S.E."/>
            <person name="Barry K."/>
            <person name="Bills G."/>
            <person name="Bluhm B.H."/>
            <person name="Cannon C."/>
            <person name="Castanera R."/>
            <person name="Culley D.E."/>
            <person name="Daum C."/>
            <person name="Ezra D."/>
            <person name="Gonzalez J.B."/>
            <person name="Henrissat B."/>
            <person name="Kuo A."/>
            <person name="Liang C."/>
            <person name="Lipzen A."/>
            <person name="Lutzoni F."/>
            <person name="Magnuson J."/>
            <person name="Mondo S."/>
            <person name="Nolan M."/>
            <person name="Ohm R."/>
            <person name="Pangilinan J."/>
            <person name="Park H.-J."/>
            <person name="Ramirez L."/>
            <person name="Alfaro M."/>
            <person name="Sun H."/>
            <person name="Tritt A."/>
            <person name="Yoshinaga Y."/>
            <person name="Zwiers L.-H."/>
            <person name="Turgeon B.G."/>
            <person name="Goodwin S.B."/>
            <person name="Spatafora J.W."/>
            <person name="Crous P.W."/>
            <person name="Grigoriev I.V."/>
        </authorList>
    </citation>
    <scope>NUCLEOTIDE SEQUENCE</scope>
    <source>
        <strain evidence="3 5">CBS 781.70</strain>
    </source>
</reference>
<accession>A0A6G1FWU5</accession>
<keyword evidence="1" id="KW-0378">Hydrolase</keyword>
<reference evidence="5" key="2">
    <citation type="submission" date="2020-04" db="EMBL/GenBank/DDBJ databases">
        <authorList>
            <consortium name="NCBI Genome Project"/>
        </authorList>
    </citation>
    <scope>NUCLEOTIDE SEQUENCE</scope>
    <source>
        <strain evidence="5">CBS 781.70</strain>
    </source>
</reference>
<name>A0A6G1FWU5_9PEZI</name>
<dbReference type="GO" id="GO:0005634">
    <property type="term" value="C:nucleus"/>
    <property type="evidence" value="ECO:0007669"/>
    <property type="project" value="TreeGrafter"/>
</dbReference>
<protein>
    <submittedName>
        <fullName evidence="3 5">FSH1-domain-containing protein</fullName>
    </submittedName>
</protein>
<keyword evidence="4" id="KW-1185">Reference proteome</keyword>
<dbReference type="PANTHER" id="PTHR48070">
    <property type="entry name" value="ESTERASE OVCA2"/>
    <property type="match status" value="1"/>
</dbReference>
<dbReference type="EMBL" id="ML975167">
    <property type="protein sequence ID" value="KAF1810172.1"/>
    <property type="molecule type" value="Genomic_DNA"/>
</dbReference>
<evidence type="ECO:0000259" key="2">
    <source>
        <dbReference type="Pfam" id="PF03959"/>
    </source>
</evidence>
<dbReference type="GO" id="GO:0016787">
    <property type="term" value="F:hydrolase activity"/>
    <property type="evidence" value="ECO:0007669"/>
    <property type="project" value="UniProtKB-KW"/>
</dbReference>
<evidence type="ECO:0000313" key="3">
    <source>
        <dbReference type="EMBL" id="KAF1810172.1"/>
    </source>
</evidence>
<dbReference type="SUPFAM" id="SSF53474">
    <property type="entry name" value="alpha/beta-Hydrolases"/>
    <property type="match status" value="1"/>
</dbReference>